<dbReference type="SUPFAM" id="SSF53448">
    <property type="entry name" value="Nucleotide-diphospho-sugar transferases"/>
    <property type="match status" value="1"/>
</dbReference>
<dbReference type="Proteomes" id="UP001214521">
    <property type="component" value="Unassembled WGS sequence"/>
</dbReference>
<evidence type="ECO:0000259" key="1">
    <source>
        <dbReference type="Pfam" id="PF00535"/>
    </source>
</evidence>
<sequence>MTTLSIIVPVYNGVAFLHPFMASVQGLLNEAGVELVMVNDGSADGTAEMLDAIASANPSIRALHVENGGQGRAKNLGAAAANGRYLWFVDVDDVFESCAPSRLLRRLREGHCDLVVTGFRRVNVEMGIELDRYQPARTSYDVTADSVQQLEAMGHSAWNKIVSRELFLRRGMQFLEGVIHEDLAVVPLWIGASRCIHLDADVRYCYGVRGNSSIHGNFSRGSDLLVALSHLVQYGAGDGDRIGRCIAKEVYFYTLPRWASGMRTGRIAPASYRDYYGRLTCFCEQLPAAFRDRRAQGFGLMARFYMEMVQRGVVGLPLVYYKARGKFQEIRGRKVPS</sequence>
<dbReference type="PANTHER" id="PTHR22916:SF3">
    <property type="entry name" value="UDP-GLCNAC:BETAGAL BETA-1,3-N-ACETYLGLUCOSAMINYLTRANSFERASE-LIKE PROTEIN 1"/>
    <property type="match status" value="1"/>
</dbReference>
<feature type="domain" description="Glycosyltransferase 2-like" evidence="1">
    <location>
        <begin position="5"/>
        <end position="166"/>
    </location>
</feature>
<name>A0AAI9C7F2_STEMA</name>
<dbReference type="GO" id="GO:0016758">
    <property type="term" value="F:hexosyltransferase activity"/>
    <property type="evidence" value="ECO:0007669"/>
    <property type="project" value="UniProtKB-ARBA"/>
</dbReference>
<evidence type="ECO:0000313" key="3">
    <source>
        <dbReference type="Proteomes" id="UP001214521"/>
    </source>
</evidence>
<accession>A0AAI9C7F2</accession>
<proteinExistence type="predicted"/>
<comment type="caution">
    <text evidence="2">The sequence shown here is derived from an EMBL/GenBank/DDBJ whole genome shotgun (WGS) entry which is preliminary data.</text>
</comment>
<dbReference type="PANTHER" id="PTHR22916">
    <property type="entry name" value="GLYCOSYLTRANSFERASE"/>
    <property type="match status" value="1"/>
</dbReference>
<reference evidence="2" key="1">
    <citation type="submission" date="2022-07" db="EMBL/GenBank/DDBJ databases">
        <authorList>
            <consortium name="Clinical and Environmental Microbiology Branch: Whole genome sequencing antimicrobial resistance pathogens in the healthcare setting"/>
        </authorList>
    </citation>
    <scope>NUCLEOTIDE SEQUENCE</scope>
    <source>
        <strain evidence="2">Stenotrophomonas_maltophilia_2021CK-00905</strain>
    </source>
</reference>
<organism evidence="2 3">
    <name type="scientific">Stenotrophomonas maltophilia</name>
    <name type="common">Pseudomonas maltophilia</name>
    <name type="synonym">Xanthomonas maltophilia</name>
    <dbReference type="NCBI Taxonomy" id="40324"/>
    <lineage>
        <taxon>Bacteria</taxon>
        <taxon>Pseudomonadati</taxon>
        <taxon>Pseudomonadota</taxon>
        <taxon>Gammaproteobacteria</taxon>
        <taxon>Lysobacterales</taxon>
        <taxon>Lysobacteraceae</taxon>
        <taxon>Stenotrophomonas</taxon>
        <taxon>Stenotrophomonas maltophilia group</taxon>
    </lineage>
</organism>
<protein>
    <submittedName>
        <fullName evidence="2">Glycosyltransferase</fullName>
    </submittedName>
</protein>
<gene>
    <name evidence="2" type="ORF">QEK83_000054</name>
</gene>
<dbReference type="InterPro" id="IPR029044">
    <property type="entry name" value="Nucleotide-diphossugar_trans"/>
</dbReference>
<dbReference type="RefSeq" id="WP_099589702.1">
    <property type="nucleotide sequence ID" value="NZ_JALBDF010000008.1"/>
</dbReference>
<dbReference type="Gene3D" id="3.90.550.10">
    <property type="entry name" value="Spore Coat Polysaccharide Biosynthesis Protein SpsA, Chain A"/>
    <property type="match status" value="1"/>
</dbReference>
<dbReference type="Pfam" id="PF00535">
    <property type="entry name" value="Glycos_transf_2"/>
    <property type="match status" value="1"/>
</dbReference>
<dbReference type="EMBL" id="ABLOMU010000001">
    <property type="protein sequence ID" value="EKT4439461.1"/>
    <property type="molecule type" value="Genomic_DNA"/>
</dbReference>
<dbReference type="AlphaFoldDB" id="A0AAI9C7F2"/>
<dbReference type="InterPro" id="IPR001173">
    <property type="entry name" value="Glyco_trans_2-like"/>
</dbReference>
<evidence type="ECO:0000313" key="2">
    <source>
        <dbReference type="EMBL" id="EKT4439461.1"/>
    </source>
</evidence>
<dbReference type="CDD" id="cd00761">
    <property type="entry name" value="Glyco_tranf_GTA_type"/>
    <property type="match status" value="1"/>
</dbReference>